<dbReference type="Gene3D" id="2.40.50.140">
    <property type="entry name" value="Nucleic acid-binding proteins"/>
    <property type="match status" value="1"/>
</dbReference>
<dbReference type="EMBL" id="JBDFQZ010000008">
    <property type="protein sequence ID" value="KAK9699851.1"/>
    <property type="molecule type" value="Genomic_DNA"/>
</dbReference>
<organism evidence="3 4">
    <name type="scientific">Saponaria officinalis</name>
    <name type="common">Common soapwort</name>
    <name type="synonym">Lychnis saponaria</name>
    <dbReference type="NCBI Taxonomy" id="3572"/>
    <lineage>
        <taxon>Eukaryota</taxon>
        <taxon>Viridiplantae</taxon>
        <taxon>Streptophyta</taxon>
        <taxon>Embryophyta</taxon>
        <taxon>Tracheophyta</taxon>
        <taxon>Spermatophyta</taxon>
        <taxon>Magnoliopsida</taxon>
        <taxon>eudicotyledons</taxon>
        <taxon>Gunneridae</taxon>
        <taxon>Pentapetalae</taxon>
        <taxon>Caryophyllales</taxon>
        <taxon>Caryophyllaceae</taxon>
        <taxon>Caryophylleae</taxon>
        <taxon>Saponaria</taxon>
    </lineage>
</organism>
<feature type="domain" description="Replication factor A C-terminal" evidence="2">
    <location>
        <begin position="62"/>
        <end position="160"/>
    </location>
</feature>
<reference evidence="3" key="1">
    <citation type="submission" date="2024-03" db="EMBL/GenBank/DDBJ databases">
        <title>WGS assembly of Saponaria officinalis var. Norfolk2.</title>
        <authorList>
            <person name="Jenkins J."/>
            <person name="Shu S."/>
            <person name="Grimwood J."/>
            <person name="Barry K."/>
            <person name="Goodstein D."/>
            <person name="Schmutz J."/>
            <person name="Leebens-Mack J."/>
            <person name="Osbourn A."/>
        </authorList>
    </citation>
    <scope>NUCLEOTIDE SEQUENCE [LARGE SCALE GENOMIC DNA]</scope>
    <source>
        <strain evidence="3">JIC</strain>
    </source>
</reference>
<dbReference type="Pfam" id="PF08646">
    <property type="entry name" value="Rep_fac-A_C"/>
    <property type="match status" value="1"/>
</dbReference>
<evidence type="ECO:0000313" key="4">
    <source>
        <dbReference type="Proteomes" id="UP001443914"/>
    </source>
</evidence>
<accession>A0AAW1JC58</accession>
<evidence type="ECO:0000259" key="2">
    <source>
        <dbReference type="Pfam" id="PF08646"/>
    </source>
</evidence>
<proteinExistence type="predicted"/>
<feature type="region of interest" description="Disordered" evidence="1">
    <location>
        <begin position="1"/>
        <end position="34"/>
    </location>
</feature>
<evidence type="ECO:0000256" key="1">
    <source>
        <dbReference type="SAM" id="MobiDB-lite"/>
    </source>
</evidence>
<name>A0AAW1JC58_SAPOF</name>
<dbReference type="InterPro" id="IPR013955">
    <property type="entry name" value="Rep_factor-A_C"/>
</dbReference>
<feature type="region of interest" description="Disordered" evidence="1">
    <location>
        <begin position="200"/>
        <end position="282"/>
    </location>
</feature>
<feature type="compositionally biased region" description="Basic and acidic residues" evidence="1">
    <location>
        <begin position="24"/>
        <end position="34"/>
    </location>
</feature>
<dbReference type="AlphaFoldDB" id="A0AAW1JC58"/>
<dbReference type="SUPFAM" id="SSF50249">
    <property type="entry name" value="Nucleic acid-binding proteins"/>
    <property type="match status" value="1"/>
</dbReference>
<keyword evidence="4" id="KW-1185">Reference proteome</keyword>
<dbReference type="Proteomes" id="UP001443914">
    <property type="component" value="Unassembled WGS sequence"/>
</dbReference>
<dbReference type="InterPro" id="IPR012340">
    <property type="entry name" value="NA-bd_OB-fold"/>
</dbReference>
<gene>
    <name evidence="3" type="ORF">RND81_08G199400</name>
</gene>
<protein>
    <recommendedName>
        <fullName evidence="2">Replication factor A C-terminal domain-containing protein</fullName>
    </recommendedName>
</protein>
<feature type="compositionally biased region" description="Basic and acidic residues" evidence="1">
    <location>
        <begin position="206"/>
        <end position="227"/>
    </location>
</feature>
<evidence type="ECO:0000313" key="3">
    <source>
        <dbReference type="EMBL" id="KAK9699851.1"/>
    </source>
</evidence>
<sequence length="282" mass="31404">MGIPSSRGVSKYPDKSFGSQKVRRQGDKNPRYIETKKAQNTLQEERHWLKVTILEPEFDKINAYLGCSNCGKRAEVPAGHVFNCKMCSKKDSICSPRVTFNCDVSDGSESLAKTTFTEDSENLFRMTAADIFRMKHSEDRSAFEKVQQFFQTTPILIQVGPKATLSRNNILQWVLKKLVISSTDPKTGVKDLEKINVTPEKIGVQDPEKTSEKDVKHSEVDSIEDPKQTSSQPAANSELPAYTTTQQIPPTGEKPTKRGTTAMCVKKQVPDTASEDGARTVN</sequence>
<comment type="caution">
    <text evidence="3">The sequence shown here is derived from an EMBL/GenBank/DDBJ whole genome shotgun (WGS) entry which is preliminary data.</text>
</comment>